<evidence type="ECO:0000256" key="5">
    <source>
        <dbReference type="ARBA" id="ARBA00023136"/>
    </source>
</evidence>
<dbReference type="InterPro" id="IPR037185">
    <property type="entry name" value="EmrE-like"/>
</dbReference>
<feature type="transmembrane region" description="Helical" evidence="6">
    <location>
        <begin position="35"/>
        <end position="55"/>
    </location>
</feature>
<organism evidence="8 9">
    <name type="scientific">Bosea vaviloviae</name>
    <dbReference type="NCBI Taxonomy" id="1526658"/>
    <lineage>
        <taxon>Bacteria</taxon>
        <taxon>Pseudomonadati</taxon>
        <taxon>Pseudomonadota</taxon>
        <taxon>Alphaproteobacteria</taxon>
        <taxon>Hyphomicrobiales</taxon>
        <taxon>Boseaceae</taxon>
        <taxon>Bosea</taxon>
    </lineage>
</organism>
<dbReference type="InterPro" id="IPR050638">
    <property type="entry name" value="AA-Vitamin_Transporters"/>
</dbReference>
<dbReference type="Pfam" id="PF00892">
    <property type="entry name" value="EamA"/>
    <property type="match status" value="2"/>
</dbReference>
<keyword evidence="4 6" id="KW-1133">Transmembrane helix</keyword>
<dbReference type="InterPro" id="IPR000620">
    <property type="entry name" value="EamA_dom"/>
</dbReference>
<dbReference type="PANTHER" id="PTHR32322:SF2">
    <property type="entry name" value="EAMA DOMAIN-CONTAINING PROTEIN"/>
    <property type="match status" value="1"/>
</dbReference>
<reference evidence="8 9" key="1">
    <citation type="journal article" date="2015" name="Antonie Van Leeuwenhoek">
        <title>Bosea vaviloviae sp. nov., a new species of slow-growing rhizobia isolated from nodules of the relict species Vavilovia formosa (Stev.) Fed.</title>
        <authorList>
            <person name="Safronova V.I."/>
            <person name="Kuznetsova I.G."/>
            <person name="Sazanova A.L."/>
            <person name="Kimeklis A.K."/>
            <person name="Belimov A.A."/>
            <person name="Andronov E.E."/>
            <person name="Pinaev A.G."/>
            <person name="Chizhevskaya E.P."/>
            <person name="Pukhaev A.R."/>
            <person name="Popov K.P."/>
            <person name="Willems A."/>
            <person name="Tikhonovich I.A."/>
        </authorList>
    </citation>
    <scope>NUCLEOTIDE SEQUENCE [LARGE SCALE GENOMIC DNA]</scope>
    <source>
        <strain evidence="8 9">Vaf18</strain>
    </source>
</reference>
<dbReference type="Proteomes" id="UP000094969">
    <property type="component" value="Chromosome"/>
</dbReference>
<feature type="transmembrane region" description="Helical" evidence="6">
    <location>
        <begin position="67"/>
        <end position="90"/>
    </location>
</feature>
<proteinExistence type="inferred from homology"/>
<feature type="transmembrane region" description="Helical" evidence="6">
    <location>
        <begin position="220"/>
        <end position="240"/>
    </location>
</feature>
<dbReference type="STRING" id="1526658.BHK69_16355"/>
<evidence type="ECO:0000256" key="6">
    <source>
        <dbReference type="SAM" id="Phobius"/>
    </source>
</evidence>
<comment type="similarity">
    <text evidence="2">Belongs to the EamA transporter family.</text>
</comment>
<dbReference type="Gene3D" id="1.10.3730.20">
    <property type="match status" value="1"/>
</dbReference>
<keyword evidence="3 6" id="KW-0812">Transmembrane</keyword>
<feature type="transmembrane region" description="Helical" evidence="6">
    <location>
        <begin position="252"/>
        <end position="269"/>
    </location>
</feature>
<dbReference type="PANTHER" id="PTHR32322">
    <property type="entry name" value="INNER MEMBRANE TRANSPORTER"/>
    <property type="match status" value="1"/>
</dbReference>
<keyword evidence="9" id="KW-1185">Reference proteome</keyword>
<evidence type="ECO:0000313" key="8">
    <source>
        <dbReference type="EMBL" id="AOO81812.1"/>
    </source>
</evidence>
<dbReference type="OrthoDB" id="9809509at2"/>
<feature type="transmembrane region" description="Helical" evidence="6">
    <location>
        <begin position="275"/>
        <end position="292"/>
    </location>
</feature>
<comment type="subcellular location">
    <subcellularLocation>
        <location evidence="1">Membrane</location>
        <topology evidence="1">Multi-pass membrane protein</topology>
    </subcellularLocation>
</comment>
<sequence length="294" mass="31396">MLDSALFLRFTPVIFTFLWSSGWVVAGYSALYADALTFLAIRFACAGVLLAGLAFALRAPWPKGRRAIIDCIVTGVLLHAAYLGGLWWAIRNGLPTGISGLIAGLQPILTALFAPALVGERISPIRWVGILCGFLGIALVLEPKLVGVEPAALLGIVLPVAINVLAMLAVTFGSFYQKARIVSGDLRTVTAMQYGTAFIVTLPFAWALEPMRIEWNLTMILVLAWSVLALSLGGVGLYLMMIRRGAISRVSTFLYLVPVLVAGEAWILFGEALSPVQIAGVVVTVVGVVLASRK</sequence>
<dbReference type="GO" id="GO:0016020">
    <property type="term" value="C:membrane"/>
    <property type="evidence" value="ECO:0007669"/>
    <property type="project" value="UniProtKB-SubCell"/>
</dbReference>
<feature type="transmembrane region" description="Helical" evidence="6">
    <location>
        <begin position="125"/>
        <end position="141"/>
    </location>
</feature>
<dbReference type="SUPFAM" id="SSF103481">
    <property type="entry name" value="Multidrug resistance efflux transporter EmrE"/>
    <property type="match status" value="2"/>
</dbReference>
<gene>
    <name evidence="8" type="ORF">BHK69_16355</name>
</gene>
<evidence type="ECO:0000256" key="2">
    <source>
        <dbReference type="ARBA" id="ARBA00007362"/>
    </source>
</evidence>
<feature type="domain" description="EamA" evidence="7">
    <location>
        <begin position="164"/>
        <end position="292"/>
    </location>
</feature>
<evidence type="ECO:0000256" key="1">
    <source>
        <dbReference type="ARBA" id="ARBA00004141"/>
    </source>
</evidence>
<accession>A0A1D7U379</accession>
<dbReference type="EMBL" id="CP017147">
    <property type="protein sequence ID" value="AOO81812.1"/>
    <property type="molecule type" value="Genomic_DNA"/>
</dbReference>
<evidence type="ECO:0000313" key="9">
    <source>
        <dbReference type="Proteomes" id="UP000094969"/>
    </source>
</evidence>
<feature type="transmembrane region" description="Helical" evidence="6">
    <location>
        <begin position="7"/>
        <end position="29"/>
    </location>
</feature>
<dbReference type="RefSeq" id="WP_069691022.1">
    <property type="nucleotide sequence ID" value="NZ_CP017147.1"/>
</dbReference>
<name>A0A1D7U379_9HYPH</name>
<protein>
    <recommendedName>
        <fullName evidence="7">EamA domain-containing protein</fullName>
    </recommendedName>
</protein>
<dbReference type="KEGG" id="bvv:BHK69_16355"/>
<feature type="transmembrane region" description="Helical" evidence="6">
    <location>
        <begin position="188"/>
        <end position="208"/>
    </location>
</feature>
<keyword evidence="5 6" id="KW-0472">Membrane</keyword>
<feature type="domain" description="EamA" evidence="7">
    <location>
        <begin position="14"/>
        <end position="141"/>
    </location>
</feature>
<evidence type="ECO:0000256" key="3">
    <source>
        <dbReference type="ARBA" id="ARBA00022692"/>
    </source>
</evidence>
<evidence type="ECO:0000259" key="7">
    <source>
        <dbReference type="Pfam" id="PF00892"/>
    </source>
</evidence>
<dbReference type="AlphaFoldDB" id="A0A1D7U379"/>
<evidence type="ECO:0000256" key="4">
    <source>
        <dbReference type="ARBA" id="ARBA00022989"/>
    </source>
</evidence>
<feature type="transmembrane region" description="Helical" evidence="6">
    <location>
        <begin position="96"/>
        <end position="118"/>
    </location>
</feature>
<feature type="transmembrane region" description="Helical" evidence="6">
    <location>
        <begin position="153"/>
        <end position="176"/>
    </location>
</feature>